<organism evidence="2 3">
    <name type="scientific">Aphanomyces astaci</name>
    <name type="common">Crayfish plague agent</name>
    <dbReference type="NCBI Taxonomy" id="112090"/>
    <lineage>
        <taxon>Eukaryota</taxon>
        <taxon>Sar</taxon>
        <taxon>Stramenopiles</taxon>
        <taxon>Oomycota</taxon>
        <taxon>Saprolegniomycetes</taxon>
        <taxon>Saprolegniales</taxon>
        <taxon>Verrucalvaceae</taxon>
        <taxon>Aphanomyces</taxon>
    </lineage>
</organism>
<dbReference type="EMBL" id="QUTB01012504">
    <property type="protein sequence ID" value="RHY33274.1"/>
    <property type="molecule type" value="Genomic_DNA"/>
</dbReference>
<dbReference type="VEuPathDB" id="FungiDB:H257_02376"/>
<dbReference type="AlphaFoldDB" id="A0A3R6YE25"/>
<evidence type="ECO:0000256" key="1">
    <source>
        <dbReference type="SAM" id="MobiDB-lite"/>
    </source>
</evidence>
<sequence length="126" mass="13770">MGVTTRRYTRDYDAMLERRTMAREPSLLRILRDLNAKKTYAPDRKLILATRAAAEAVELAAVKEAKTHETVGRVSGSKEWRDARVESGNASGSADPPPTSDSSTLTTGAASVLDVNQELRRLVLLG</sequence>
<accession>A0A3R6YE25</accession>
<feature type="region of interest" description="Disordered" evidence="1">
    <location>
        <begin position="68"/>
        <end position="109"/>
    </location>
</feature>
<name>A0A3R6YE25_APHAT</name>
<reference evidence="2 3" key="1">
    <citation type="submission" date="2018-08" db="EMBL/GenBank/DDBJ databases">
        <title>Aphanomyces genome sequencing and annotation.</title>
        <authorList>
            <person name="Minardi D."/>
            <person name="Oidtmann B."/>
            <person name="Van Der Giezen M."/>
            <person name="Studholme D.J."/>
        </authorList>
    </citation>
    <scope>NUCLEOTIDE SEQUENCE [LARGE SCALE GENOMIC DNA]</scope>
    <source>
        <strain evidence="2 3">Si</strain>
    </source>
</reference>
<feature type="compositionally biased region" description="Basic and acidic residues" evidence="1">
    <location>
        <begin position="68"/>
        <end position="85"/>
    </location>
</feature>
<proteinExistence type="predicted"/>
<dbReference type="Proteomes" id="UP000283543">
    <property type="component" value="Unassembled WGS sequence"/>
</dbReference>
<comment type="caution">
    <text evidence="2">The sequence shown here is derived from an EMBL/GenBank/DDBJ whole genome shotgun (WGS) entry which is preliminary data.</text>
</comment>
<gene>
    <name evidence="2" type="ORF">DYB34_005816</name>
</gene>
<evidence type="ECO:0000313" key="3">
    <source>
        <dbReference type="Proteomes" id="UP000283543"/>
    </source>
</evidence>
<feature type="compositionally biased region" description="Low complexity" evidence="1">
    <location>
        <begin position="90"/>
        <end position="108"/>
    </location>
</feature>
<evidence type="ECO:0000313" key="2">
    <source>
        <dbReference type="EMBL" id="RHY33274.1"/>
    </source>
</evidence>
<protein>
    <submittedName>
        <fullName evidence="2">Uncharacterized protein</fullName>
    </submittedName>
</protein>
<dbReference type="Gene3D" id="3.10.620.30">
    <property type="match status" value="1"/>
</dbReference>